<dbReference type="Proteomes" id="UP000885797">
    <property type="component" value="Unassembled WGS sequence"/>
</dbReference>
<reference evidence="8" key="1">
    <citation type="journal article" date="2020" name="mSystems">
        <title>Genome- and Community-Level Interaction Insights into Carbon Utilization and Element Cycling Functions of Hydrothermarchaeota in Hydrothermal Sediment.</title>
        <authorList>
            <person name="Zhou Z."/>
            <person name="Liu Y."/>
            <person name="Xu W."/>
            <person name="Pan J."/>
            <person name="Luo Z.H."/>
            <person name="Li M."/>
        </authorList>
    </citation>
    <scope>NUCLEOTIDE SEQUENCE [LARGE SCALE GENOMIC DNA]</scope>
    <source>
        <strain evidence="8">HyVt-503</strain>
    </source>
</reference>
<dbReference type="EMBL" id="DRND01000123">
    <property type="protein sequence ID" value="HFC46527.1"/>
    <property type="molecule type" value="Genomic_DNA"/>
</dbReference>
<accession>A0A7V2WSG1</accession>
<feature type="non-terminal residue" evidence="8">
    <location>
        <position position="1"/>
    </location>
</feature>
<evidence type="ECO:0000256" key="5">
    <source>
        <dbReference type="ARBA" id="ARBA00022842"/>
    </source>
</evidence>
<comment type="similarity">
    <text evidence="2 7">Belongs to the FPP/GGPP synthase family.</text>
</comment>
<evidence type="ECO:0000256" key="4">
    <source>
        <dbReference type="ARBA" id="ARBA00022723"/>
    </source>
</evidence>
<comment type="caution">
    <text evidence="8">The sequence shown here is derived from an EMBL/GenBank/DDBJ whole genome shotgun (WGS) entry which is preliminary data.</text>
</comment>
<evidence type="ECO:0000256" key="2">
    <source>
        <dbReference type="ARBA" id="ARBA00006706"/>
    </source>
</evidence>
<evidence type="ECO:0000256" key="1">
    <source>
        <dbReference type="ARBA" id="ARBA00001946"/>
    </source>
</evidence>
<evidence type="ECO:0000256" key="3">
    <source>
        <dbReference type="ARBA" id="ARBA00022679"/>
    </source>
</evidence>
<keyword evidence="6" id="KW-0414">Isoprene biosynthesis</keyword>
<dbReference type="GO" id="GO:0016114">
    <property type="term" value="P:terpenoid biosynthetic process"/>
    <property type="evidence" value="ECO:0007669"/>
    <property type="project" value="UniProtKB-ARBA"/>
</dbReference>
<dbReference type="GO" id="GO:0005737">
    <property type="term" value="C:cytoplasm"/>
    <property type="evidence" value="ECO:0007669"/>
    <property type="project" value="UniProtKB-ARBA"/>
</dbReference>
<gene>
    <name evidence="8" type="ORF">ENJ63_01450</name>
</gene>
<dbReference type="PANTHER" id="PTHR43281:SF1">
    <property type="entry name" value="FARNESYL DIPHOSPHATE SYNTHASE"/>
    <property type="match status" value="1"/>
</dbReference>
<comment type="cofactor">
    <cofactor evidence="1">
        <name>Mg(2+)</name>
        <dbReference type="ChEBI" id="CHEBI:18420"/>
    </cofactor>
</comment>
<dbReference type="SFLD" id="SFLDG01017">
    <property type="entry name" value="Polyprenyl_Transferase_Like"/>
    <property type="match status" value="1"/>
</dbReference>
<dbReference type="PROSITE" id="PS00723">
    <property type="entry name" value="POLYPRENYL_SYNTHASE_1"/>
    <property type="match status" value="1"/>
</dbReference>
<dbReference type="SFLD" id="SFLDS00005">
    <property type="entry name" value="Isoprenoid_Synthase_Type_I"/>
    <property type="match status" value="1"/>
</dbReference>
<dbReference type="NCBIfam" id="NF045485">
    <property type="entry name" value="FPPsyn"/>
    <property type="match status" value="1"/>
</dbReference>
<dbReference type="CDD" id="cd00685">
    <property type="entry name" value="Trans_IPPS_HT"/>
    <property type="match status" value="1"/>
</dbReference>
<proteinExistence type="inferred from homology"/>
<dbReference type="GO" id="GO:0046872">
    <property type="term" value="F:metal ion binding"/>
    <property type="evidence" value="ECO:0007669"/>
    <property type="project" value="UniProtKB-KW"/>
</dbReference>
<keyword evidence="3 7" id="KW-0808">Transferase</keyword>
<dbReference type="Pfam" id="PF00348">
    <property type="entry name" value="polyprenyl_synt"/>
    <property type="match status" value="1"/>
</dbReference>
<dbReference type="Gene3D" id="1.10.600.10">
    <property type="entry name" value="Farnesyl Diphosphate Synthase"/>
    <property type="match status" value="1"/>
</dbReference>
<dbReference type="SUPFAM" id="SSF48576">
    <property type="entry name" value="Terpenoid synthases"/>
    <property type="match status" value="1"/>
</dbReference>
<evidence type="ECO:0000256" key="7">
    <source>
        <dbReference type="RuleBase" id="RU004466"/>
    </source>
</evidence>
<evidence type="ECO:0000313" key="8">
    <source>
        <dbReference type="EMBL" id="HFC46527.1"/>
    </source>
</evidence>
<dbReference type="InterPro" id="IPR053378">
    <property type="entry name" value="Prenyl_diphosphate_synthase"/>
</dbReference>
<keyword evidence="5" id="KW-0460">Magnesium</keyword>
<dbReference type="InterPro" id="IPR033749">
    <property type="entry name" value="Polyprenyl_synt_CS"/>
</dbReference>
<dbReference type="GO" id="GO:0004659">
    <property type="term" value="F:prenyltransferase activity"/>
    <property type="evidence" value="ECO:0007669"/>
    <property type="project" value="InterPro"/>
</dbReference>
<dbReference type="AlphaFoldDB" id="A0A7V2WSG1"/>
<evidence type="ECO:0000256" key="6">
    <source>
        <dbReference type="ARBA" id="ARBA00023229"/>
    </source>
</evidence>
<organism evidence="8">
    <name type="scientific">Dissulfuribacter thermophilus</name>
    <dbReference type="NCBI Taxonomy" id="1156395"/>
    <lineage>
        <taxon>Bacteria</taxon>
        <taxon>Pseudomonadati</taxon>
        <taxon>Thermodesulfobacteriota</taxon>
        <taxon>Dissulfuribacteria</taxon>
        <taxon>Dissulfuribacterales</taxon>
        <taxon>Dissulfuribacteraceae</taxon>
        <taxon>Dissulfuribacter</taxon>
    </lineage>
</organism>
<keyword evidence="4" id="KW-0479">Metal-binding</keyword>
<dbReference type="InterPro" id="IPR008949">
    <property type="entry name" value="Isoprenoid_synthase_dom_sf"/>
</dbReference>
<name>A0A7V2WSG1_9BACT</name>
<dbReference type="InterPro" id="IPR000092">
    <property type="entry name" value="Polyprenyl_synt"/>
</dbReference>
<dbReference type="FunFam" id="1.10.600.10:FF:000001">
    <property type="entry name" value="Geranylgeranyl diphosphate synthase"/>
    <property type="match status" value="1"/>
</dbReference>
<dbReference type="PANTHER" id="PTHR43281">
    <property type="entry name" value="FARNESYL DIPHOSPHATE SYNTHASE"/>
    <property type="match status" value="1"/>
</dbReference>
<protein>
    <submittedName>
        <fullName evidence="8">Polyprenyl synthetase family protein</fullName>
    </submittedName>
</protein>
<sequence length="274" mass="29548">PRPVGPHSLVIEAMRYSALSKGKRIRPILLMAAADAVGGDGTRFLPQASALECIHAYSLIHDDLPAMDDDDLRRGVPTCHKAFGEAMAILAGDALLNYAFEILSSPSHSKGLDPKTVISVIGTIGHASGINGMVGGQAADVLMEGKEVDEETLRFIHVHKTGALIKAAIKAGAILGGADPIQLERMDEFGYHLGLLFQIKDDLLDVEGDEKRLGKRTKKDAEKKKATYPALFGIERTKQMGQEILKEAIDALSIFGPEADALRSVANYVVRRSR</sequence>
<dbReference type="PROSITE" id="PS00444">
    <property type="entry name" value="POLYPRENYL_SYNTHASE_2"/>
    <property type="match status" value="1"/>
</dbReference>